<organism evidence="11 12">
    <name type="scientific">Thermosulfurimonas dismutans</name>
    <dbReference type="NCBI Taxonomy" id="999894"/>
    <lineage>
        <taxon>Bacteria</taxon>
        <taxon>Pseudomonadati</taxon>
        <taxon>Thermodesulfobacteriota</taxon>
        <taxon>Thermodesulfobacteria</taxon>
        <taxon>Thermodesulfobacteriales</taxon>
        <taxon>Thermodesulfobacteriaceae</taxon>
        <taxon>Thermosulfurimonas</taxon>
    </lineage>
</organism>
<evidence type="ECO:0000256" key="1">
    <source>
        <dbReference type="ARBA" id="ARBA00004711"/>
    </source>
</evidence>
<keyword evidence="12" id="KW-1185">Reference proteome</keyword>
<dbReference type="PROSITE" id="PS00150">
    <property type="entry name" value="ACYLPHOSPHATASE_1"/>
    <property type="match status" value="1"/>
</dbReference>
<evidence type="ECO:0000313" key="12">
    <source>
        <dbReference type="Proteomes" id="UP000078390"/>
    </source>
</evidence>
<feature type="domain" description="YrdC-like" evidence="10">
    <location>
        <begin position="199"/>
        <end position="385"/>
    </location>
</feature>
<evidence type="ECO:0000256" key="2">
    <source>
        <dbReference type="ARBA" id="ARBA00022598"/>
    </source>
</evidence>
<comment type="catalytic activity">
    <reaction evidence="6">
        <text>C-terminal L-cysteinyl-[HypE protein] + carbamoyl phosphate + ATP + H2O = C-terminal S-carboxamide-L-cysteinyl-[HypE protein] + AMP + phosphate + diphosphate + H(+)</text>
        <dbReference type="Rhea" id="RHEA:55636"/>
        <dbReference type="Rhea" id="RHEA-COMP:14247"/>
        <dbReference type="Rhea" id="RHEA-COMP:14392"/>
        <dbReference type="ChEBI" id="CHEBI:15377"/>
        <dbReference type="ChEBI" id="CHEBI:15378"/>
        <dbReference type="ChEBI" id="CHEBI:30616"/>
        <dbReference type="ChEBI" id="CHEBI:33019"/>
        <dbReference type="ChEBI" id="CHEBI:43474"/>
        <dbReference type="ChEBI" id="CHEBI:58228"/>
        <dbReference type="ChEBI" id="CHEBI:76913"/>
        <dbReference type="ChEBI" id="CHEBI:139126"/>
        <dbReference type="ChEBI" id="CHEBI:456215"/>
    </reaction>
</comment>
<dbReference type="GO" id="GO:0051604">
    <property type="term" value="P:protein maturation"/>
    <property type="evidence" value="ECO:0007669"/>
    <property type="project" value="TreeGrafter"/>
</dbReference>
<dbReference type="Gene3D" id="3.90.870.50">
    <property type="match status" value="1"/>
</dbReference>
<keyword evidence="5" id="KW-0862">Zinc</keyword>
<dbReference type="GO" id="GO:0016743">
    <property type="term" value="F:carboxyl- or carbamoyltransferase activity"/>
    <property type="evidence" value="ECO:0007669"/>
    <property type="project" value="InterPro"/>
</dbReference>
<dbReference type="Pfam" id="PF07503">
    <property type="entry name" value="zf-HYPF"/>
    <property type="match status" value="2"/>
</dbReference>
<dbReference type="GO" id="GO:0003998">
    <property type="term" value="F:acylphosphatase activity"/>
    <property type="evidence" value="ECO:0007669"/>
    <property type="project" value="UniProtKB-EC"/>
</dbReference>
<dbReference type="PATRIC" id="fig|999894.6.peg.919"/>
<dbReference type="SUPFAM" id="SSF54975">
    <property type="entry name" value="Acylphosphatase/BLUF domain-like"/>
    <property type="match status" value="1"/>
</dbReference>
<dbReference type="InterPro" id="IPR011125">
    <property type="entry name" value="Znf_HypF"/>
</dbReference>
<keyword evidence="3" id="KW-0479">Metal-binding</keyword>
<comment type="catalytic activity">
    <reaction evidence="7">
        <text>an acyl phosphate + H2O = a carboxylate + phosphate + H(+)</text>
        <dbReference type="Rhea" id="RHEA:14965"/>
        <dbReference type="ChEBI" id="CHEBI:15377"/>
        <dbReference type="ChEBI" id="CHEBI:15378"/>
        <dbReference type="ChEBI" id="CHEBI:29067"/>
        <dbReference type="ChEBI" id="CHEBI:43474"/>
        <dbReference type="ChEBI" id="CHEBI:59918"/>
        <dbReference type="EC" id="3.6.1.7"/>
    </reaction>
</comment>
<dbReference type="UniPathway" id="UPA00335"/>
<dbReference type="InterPro" id="IPR004421">
    <property type="entry name" value="Carbamoyltransferase_HypF"/>
</dbReference>
<dbReference type="PANTHER" id="PTHR42959:SF1">
    <property type="entry name" value="CARBAMOYLTRANSFERASE HYPF"/>
    <property type="match status" value="1"/>
</dbReference>
<evidence type="ECO:0000256" key="7">
    <source>
        <dbReference type="PROSITE-ProRule" id="PRU00520"/>
    </source>
</evidence>
<dbReference type="NCBIfam" id="TIGR00143">
    <property type="entry name" value="hypF"/>
    <property type="match status" value="1"/>
</dbReference>
<dbReference type="SUPFAM" id="SSF55821">
    <property type="entry name" value="YrdC/RibB"/>
    <property type="match status" value="1"/>
</dbReference>
<keyword evidence="7" id="KW-0378">Hydrolase</keyword>
<evidence type="ECO:0000259" key="10">
    <source>
        <dbReference type="PROSITE" id="PS51163"/>
    </source>
</evidence>
<accession>A0A179D4K3</accession>
<dbReference type="GO" id="GO:0016874">
    <property type="term" value="F:ligase activity"/>
    <property type="evidence" value="ECO:0007669"/>
    <property type="project" value="UniProtKB-KW"/>
</dbReference>
<protein>
    <recommendedName>
        <fullName evidence="7">acylphosphatase</fullName>
        <ecNumber evidence="7">3.6.1.7</ecNumber>
    </recommendedName>
</protein>
<dbReference type="AlphaFoldDB" id="A0A179D4K3"/>
<gene>
    <name evidence="11" type="ORF">TDIS_0923</name>
</gene>
<dbReference type="PROSITE" id="PS51163">
    <property type="entry name" value="YRDC"/>
    <property type="match status" value="1"/>
</dbReference>
<dbReference type="InterPro" id="IPR036046">
    <property type="entry name" value="Acylphosphatase-like_dom_sf"/>
</dbReference>
<reference evidence="11 12" key="1">
    <citation type="submission" date="2016-04" db="EMBL/GenBank/DDBJ databases">
        <title>Genome analysis of Thermosulfurimonas dismutans, the first thermophilic sulfur-disproportionating bacterium of the phylum Thermodesulfobacteria.</title>
        <authorList>
            <person name="Mardanov A.V."/>
            <person name="Beletsky A.V."/>
            <person name="Kadnikov V.V."/>
            <person name="Slobodkin A.I."/>
            <person name="Ravin N.V."/>
        </authorList>
    </citation>
    <scope>NUCLEOTIDE SEQUENCE [LARGE SCALE GENOMIC DNA]</scope>
    <source>
        <strain evidence="11 12">S95</strain>
    </source>
</reference>
<evidence type="ECO:0000313" key="11">
    <source>
        <dbReference type="EMBL" id="OAQ20997.1"/>
    </source>
</evidence>
<dbReference type="Pfam" id="PF00708">
    <property type="entry name" value="Acylphosphatase"/>
    <property type="match status" value="1"/>
</dbReference>
<feature type="region of interest" description="Disordered" evidence="8">
    <location>
        <begin position="390"/>
        <end position="420"/>
    </location>
</feature>
<evidence type="ECO:0000259" key="9">
    <source>
        <dbReference type="PROSITE" id="PS51160"/>
    </source>
</evidence>
<dbReference type="InterPro" id="IPR051060">
    <property type="entry name" value="Carbamoyltrans_HypF-like"/>
</dbReference>
<dbReference type="GO" id="GO:0008270">
    <property type="term" value="F:zinc ion binding"/>
    <property type="evidence" value="ECO:0007669"/>
    <property type="project" value="UniProtKB-KW"/>
</dbReference>
<dbReference type="InterPro" id="IPR001792">
    <property type="entry name" value="Acylphosphatase-like_dom"/>
</dbReference>
<dbReference type="STRING" id="999894.TDIS_0923"/>
<evidence type="ECO:0000256" key="5">
    <source>
        <dbReference type="ARBA" id="ARBA00022833"/>
    </source>
</evidence>
<dbReference type="PANTHER" id="PTHR42959">
    <property type="entry name" value="CARBAMOYLTRANSFERASE"/>
    <property type="match status" value="1"/>
</dbReference>
<proteinExistence type="predicted"/>
<name>A0A179D4K3_9BACT</name>
<dbReference type="EC" id="3.6.1.7" evidence="7"/>
<comment type="caution">
    <text evidence="11">The sequence shown here is derived from an EMBL/GenBank/DDBJ whole genome shotgun (WGS) entry which is preliminary data.</text>
</comment>
<dbReference type="InterPro" id="IPR017968">
    <property type="entry name" value="Acylphosphatase_CS"/>
</dbReference>
<feature type="active site" evidence="7">
    <location>
        <position position="37"/>
    </location>
</feature>
<dbReference type="PROSITE" id="PS51160">
    <property type="entry name" value="ACYLPHOSPHATASE_3"/>
    <property type="match status" value="1"/>
</dbReference>
<dbReference type="Gene3D" id="3.30.110.120">
    <property type="match status" value="1"/>
</dbReference>
<feature type="active site" evidence="7">
    <location>
        <position position="19"/>
    </location>
</feature>
<feature type="domain" description="Acylphosphatase-like" evidence="9">
    <location>
        <begin position="4"/>
        <end position="90"/>
    </location>
</feature>
<keyword evidence="4" id="KW-0863">Zinc-finger</keyword>
<dbReference type="Pfam" id="PF01300">
    <property type="entry name" value="Sua5_yciO_yrdC"/>
    <property type="match status" value="1"/>
</dbReference>
<dbReference type="Proteomes" id="UP000078390">
    <property type="component" value="Unassembled WGS sequence"/>
</dbReference>
<evidence type="ECO:0000256" key="4">
    <source>
        <dbReference type="ARBA" id="ARBA00022771"/>
    </source>
</evidence>
<sequence>MKTGVLILVSGRVQGVGFRPYLARLAKRLALSGEARNVPEGVEIKIFGREENLRSFLHRLRTEAPEVSHIKSLAVRPLTEAPPETFKITQSRAGHPQTYVPSDLATCKACLEEVFTPSDRRYLYPFTNCTDCGPRYTVIKDLPYDRKRTSMQVFPMCPECEREYLDPGSRRFHAEPNACPVCGPKLWITEASGEVLAVEEAWDFVVRTLREGAIWAIKGLGGFHLICDAENETAVQKLRERKKRPTKPLAVMVRDLERARLVAEVSAVEAEALLSRAAPIVLCRKRFPFPLAEAVAPGIALVGLMLPYTPLHHILFRAWPGLALVMTSGNLSEEPLCYRNEEALERLKALADYFLLHDREIVAPVDDSVVRFAGGIRILVRRARGFAPEPLPLPREGPPVLAVGPSSKIPSPLPEKQKPF</sequence>
<evidence type="ECO:0000256" key="8">
    <source>
        <dbReference type="SAM" id="MobiDB-lite"/>
    </source>
</evidence>
<dbReference type="EMBL" id="LWLG01000004">
    <property type="protein sequence ID" value="OAQ20997.1"/>
    <property type="molecule type" value="Genomic_DNA"/>
</dbReference>
<dbReference type="InterPro" id="IPR006070">
    <property type="entry name" value="Sua5-like_dom"/>
</dbReference>
<evidence type="ECO:0000256" key="6">
    <source>
        <dbReference type="ARBA" id="ARBA00048220"/>
    </source>
</evidence>
<dbReference type="RefSeq" id="WP_161939476.1">
    <property type="nucleotide sequence ID" value="NZ_LWLG01000004.1"/>
</dbReference>
<evidence type="ECO:0000256" key="3">
    <source>
        <dbReference type="ARBA" id="ARBA00022723"/>
    </source>
</evidence>
<comment type="pathway">
    <text evidence="1">Protein modification; [NiFe] hydrogenase maturation.</text>
</comment>
<dbReference type="GO" id="GO:0003725">
    <property type="term" value="F:double-stranded RNA binding"/>
    <property type="evidence" value="ECO:0007669"/>
    <property type="project" value="InterPro"/>
</dbReference>
<dbReference type="InterPro" id="IPR017945">
    <property type="entry name" value="DHBP_synth_RibB-like_a/b_dom"/>
</dbReference>
<keyword evidence="2" id="KW-0436">Ligase</keyword>